<accession>A0A4Y2W3D3</accession>
<evidence type="ECO:0000256" key="1">
    <source>
        <dbReference type="SAM" id="MobiDB-lite"/>
    </source>
</evidence>
<reference evidence="4 5" key="1">
    <citation type="journal article" date="2019" name="Sci. Rep.">
        <title>Orb-weaving spider Araneus ventricosus genome elucidates the spidroin gene catalogue.</title>
        <authorList>
            <person name="Kono N."/>
            <person name="Nakamura H."/>
            <person name="Ohtoshi R."/>
            <person name="Moran D.A.P."/>
            <person name="Shinohara A."/>
            <person name="Yoshida Y."/>
            <person name="Fujiwara M."/>
            <person name="Mori M."/>
            <person name="Tomita M."/>
            <person name="Arakawa K."/>
        </authorList>
    </citation>
    <scope>NUCLEOTIDE SEQUENCE [LARGE SCALE GENOMIC DNA]</scope>
</reference>
<name>A0A4Y2W3D3_ARAVE</name>
<protein>
    <submittedName>
        <fullName evidence="4">Uncharacterized protein</fullName>
    </submittedName>
</protein>
<gene>
    <name evidence="3" type="ORF">AVEN_11624-2_1</name>
    <name evidence="4" type="ORF">AVEN_159641-2_1</name>
    <name evidence="2" type="ORF">AVEN_263247-2_1</name>
</gene>
<comment type="caution">
    <text evidence="4">The sequence shown here is derived from an EMBL/GenBank/DDBJ whole genome shotgun (WGS) entry which is preliminary data.</text>
</comment>
<sequence>RSEKYWSGIRTDLTILKSTGALGHGSGISDSTLTKRIPTMLIVTTVSQQAENFCVLSFTTSEHRTDARDSRIRRDDEDVQQGSGGGGTHRSGTVFFQEK</sequence>
<evidence type="ECO:0000313" key="4">
    <source>
        <dbReference type="EMBL" id="GBO32213.1"/>
    </source>
</evidence>
<dbReference type="Proteomes" id="UP000499080">
    <property type="component" value="Unassembled WGS sequence"/>
</dbReference>
<keyword evidence="5" id="KW-1185">Reference proteome</keyword>
<proteinExistence type="predicted"/>
<dbReference type="EMBL" id="BGPR01055610">
    <property type="protein sequence ID" value="GBO32157.1"/>
    <property type="molecule type" value="Genomic_DNA"/>
</dbReference>
<dbReference type="AlphaFoldDB" id="A0A4Y2W3D3"/>
<dbReference type="EMBL" id="BGPR01055665">
    <property type="protein sequence ID" value="GBO32213.1"/>
    <property type="molecule type" value="Genomic_DNA"/>
</dbReference>
<evidence type="ECO:0000313" key="2">
    <source>
        <dbReference type="EMBL" id="GBO32157.1"/>
    </source>
</evidence>
<evidence type="ECO:0000313" key="5">
    <source>
        <dbReference type="Proteomes" id="UP000499080"/>
    </source>
</evidence>
<organism evidence="4 5">
    <name type="scientific">Araneus ventricosus</name>
    <name type="common">Orbweaver spider</name>
    <name type="synonym">Epeira ventricosa</name>
    <dbReference type="NCBI Taxonomy" id="182803"/>
    <lineage>
        <taxon>Eukaryota</taxon>
        <taxon>Metazoa</taxon>
        <taxon>Ecdysozoa</taxon>
        <taxon>Arthropoda</taxon>
        <taxon>Chelicerata</taxon>
        <taxon>Arachnida</taxon>
        <taxon>Araneae</taxon>
        <taxon>Araneomorphae</taxon>
        <taxon>Entelegynae</taxon>
        <taxon>Araneoidea</taxon>
        <taxon>Araneidae</taxon>
        <taxon>Araneus</taxon>
    </lineage>
</organism>
<feature type="region of interest" description="Disordered" evidence="1">
    <location>
        <begin position="62"/>
        <end position="99"/>
    </location>
</feature>
<evidence type="ECO:0000313" key="3">
    <source>
        <dbReference type="EMBL" id="GBO32200.1"/>
    </source>
</evidence>
<dbReference type="OrthoDB" id="6753017at2759"/>
<feature type="non-terminal residue" evidence="4">
    <location>
        <position position="1"/>
    </location>
</feature>
<feature type="compositionally biased region" description="Basic and acidic residues" evidence="1">
    <location>
        <begin position="62"/>
        <end position="76"/>
    </location>
</feature>
<dbReference type="EMBL" id="BGPR01055652">
    <property type="protein sequence ID" value="GBO32200.1"/>
    <property type="molecule type" value="Genomic_DNA"/>
</dbReference>